<dbReference type="Pfam" id="PF16574">
    <property type="entry name" value="CEP209_CC5"/>
    <property type="match status" value="1"/>
</dbReference>
<keyword evidence="9" id="KW-0732">Signal</keyword>
<proteinExistence type="predicted"/>
<evidence type="ECO:0000256" key="4">
    <source>
        <dbReference type="ARBA" id="ARBA00022794"/>
    </source>
</evidence>
<feature type="non-terminal residue" evidence="11">
    <location>
        <position position="1362"/>
    </location>
</feature>
<gene>
    <name evidence="11" type="primary">Cep290_1</name>
    <name evidence="11" type="ORF">GTO96_0021704</name>
</gene>
<evidence type="ECO:0000256" key="3">
    <source>
        <dbReference type="ARBA" id="ARBA00022490"/>
    </source>
</evidence>
<dbReference type="GO" id="GO:0034451">
    <property type="term" value="C:centriolar satellite"/>
    <property type="evidence" value="ECO:0007669"/>
    <property type="project" value="TreeGrafter"/>
</dbReference>
<evidence type="ECO:0000256" key="9">
    <source>
        <dbReference type="SAM" id="SignalP"/>
    </source>
</evidence>
<feature type="coiled-coil region" evidence="8">
    <location>
        <begin position="538"/>
        <end position="626"/>
    </location>
</feature>
<feature type="coiled-coil region" evidence="8">
    <location>
        <begin position="1273"/>
        <end position="1300"/>
    </location>
</feature>
<evidence type="ECO:0000256" key="2">
    <source>
        <dbReference type="ARBA" id="ARBA00004300"/>
    </source>
</evidence>
<keyword evidence="7" id="KW-0966">Cell projection</keyword>
<dbReference type="InterPro" id="IPR032321">
    <property type="entry name" value="Cep209_CC5"/>
</dbReference>
<keyword evidence="5 8" id="KW-0175">Coiled coil</keyword>
<feature type="coiled-coil region" evidence="8">
    <location>
        <begin position="1222"/>
        <end position="1249"/>
    </location>
</feature>
<feature type="domain" description="Centrosomal protein of 290kDa coiled-coil region" evidence="10">
    <location>
        <begin position="754"/>
        <end position="881"/>
    </location>
</feature>
<comment type="caution">
    <text evidence="11">The sequence shown here is derived from an EMBL/GenBank/DDBJ whole genome shotgun (WGS) entry which is preliminary data.</text>
</comment>
<dbReference type="PANTHER" id="PTHR18879:SF20">
    <property type="entry name" value="CENTROSOMAL PROTEIN OF 290 KDA"/>
    <property type="match status" value="1"/>
</dbReference>
<dbReference type="GO" id="GO:0001822">
    <property type="term" value="P:kidney development"/>
    <property type="evidence" value="ECO:0007669"/>
    <property type="project" value="TreeGrafter"/>
</dbReference>
<dbReference type="GO" id="GO:0043010">
    <property type="term" value="P:camera-type eye development"/>
    <property type="evidence" value="ECO:0007669"/>
    <property type="project" value="TreeGrafter"/>
</dbReference>
<dbReference type="InterPro" id="IPR026201">
    <property type="entry name" value="Cep290"/>
</dbReference>
<dbReference type="GO" id="GO:0097711">
    <property type="term" value="P:ciliary basal body-plasma membrane docking"/>
    <property type="evidence" value="ECO:0007669"/>
    <property type="project" value="TreeGrafter"/>
</dbReference>
<feature type="coiled-coil region" evidence="8">
    <location>
        <begin position="693"/>
        <end position="803"/>
    </location>
</feature>
<reference evidence="11 12" key="1">
    <citation type="journal article" date="2021" name="Cell">
        <title>Tracing the genetic footprints of vertebrate landing in non-teleost ray-finned fishes.</title>
        <authorList>
            <person name="Bi X."/>
            <person name="Wang K."/>
            <person name="Yang L."/>
            <person name="Pan H."/>
            <person name="Jiang H."/>
            <person name="Wei Q."/>
            <person name="Fang M."/>
            <person name="Yu H."/>
            <person name="Zhu C."/>
            <person name="Cai Y."/>
            <person name="He Y."/>
            <person name="Gan X."/>
            <person name="Zeng H."/>
            <person name="Yu D."/>
            <person name="Zhu Y."/>
            <person name="Jiang H."/>
            <person name="Qiu Q."/>
            <person name="Yang H."/>
            <person name="Zhang Y.E."/>
            <person name="Wang W."/>
            <person name="Zhu M."/>
            <person name="He S."/>
            <person name="Zhang G."/>
        </authorList>
    </citation>
    <scope>NUCLEOTIDE SEQUENCE [LARGE SCALE GENOMIC DNA]</scope>
    <source>
        <strain evidence="11">Bchr_013</strain>
    </source>
</reference>
<feature type="coiled-coil region" evidence="8">
    <location>
        <begin position="19"/>
        <end position="119"/>
    </location>
</feature>
<feature type="coiled-coil region" evidence="8">
    <location>
        <begin position="242"/>
        <end position="297"/>
    </location>
</feature>
<feature type="coiled-coil region" evidence="8">
    <location>
        <begin position="1109"/>
        <end position="1190"/>
    </location>
</feature>
<sequence length="1362" mass="159130">MFFVFKIAYSFSLLQGDSLIACQNQIGQLQAKLQAEEQKLQEMVQIASQAESDAKEKDKELSETLAKMRAYEAGEYGLESAVAEINKYKNQVKLRDKEIESLIKEINNLDGKISDLLYENEDFRERLGLDIKQVDLTAFRRSKVVRQQQYRAENQVLLKEIERLEDERLELKKYIRLLAKEKGKRPSEKDLKFDDLLPAEKFMNSLKGHSKKMFLLSNSADLEEMVQKAMNIKNSERTIHANMSLKAQVDQLTGRNEELRREIRDSRKETVHAINQMEKALEKAALLENEVKLMQQTRKNSIVFQTHHLPEEMSPSSAEIINTLNEHAIRLLQELHNKEETATKLGEALEEYKRKFAVIRHQQGLLYKEYQSEKELWEKELKQSCELQDKLQEQKAHDAIKIAEFNDMAAFKIASLQKALDGSVPAVELERVNNQYSDLTIRYRDLLQKDNLLVQKAVSLEHSESENAVLRKHIDRLNKELEITKEKLHTLEQAWEEINSLGVDSMNKAANAITRGDLSVSKKMTMLEMKELNERQRADHAHEMYDCLRNTLKKVEERNCELENKFVNLTKQYLEAQKVEQELRDALAQSVSKAVSDADRTRILELEKTEAELKNEVSKLREVSDVAMMQIITLEARQQSRDKEIESLRKQHLDYQAESDESALIAKLHQHIVALKVSEAAAVSKLEVTVTKLQKLEAYNLRLEQKIDDKEQALYYARQEGRNRAKHLQQTVQSLRRQFSGALPLPQQEKFSKTMIQLQNDKVKIHMEKQRAEEERRKAEEKMLELELKFKGLEELISTLKDARGAQKVSEWHKRMEELRLQDLKQSRELGTHKEEIKYLKKVISDQERTICHLEEEIVQQNNFHEECQLSWEQREVELERQLDKYEQQHNEVLMTAKKFEEATGAVPDPSLPLTQQLEMALRKIKEHVRTIVETQATCKNLEENLKKKELDLWKAEQNIFSRDKVINELRILLPASAKRDKLIEELERKDGEPEYQVALKVAQQTIANLQARLNQKEDVIKKYLHMLTRSRQELIKTRTISLPTSRNLARFAEMELILAEQENSLSVFAEKLKRTTAELDKQKQITFEKIKEHEKQKSKLEISHRNEVTKLKEAAAELRNLLSKVDKEMRYLKDELEAQKEINARTPPISFQSLVERLKSQLAVKEKQQKELSKALQQLRSEMTEIAEQQIIANEAQKKENLNIQQLVDKQTMRMKVQSDARRKLHALEQLQKKVRTLEAELASKGTSVHVVKKAVKEDPEPKEEVIRWEEGKKWQAKIEIMRNKLRSKEKQVECLKKQLCTTKDECSRLEKEKTGLQKKVHAREAAVFQVTDTCPTEHEKKTEELKERISELENEIINMK</sequence>
<feature type="coiled-coil region" evidence="8">
    <location>
        <begin position="147"/>
        <end position="184"/>
    </location>
</feature>
<keyword evidence="3" id="KW-0963">Cytoplasm</keyword>
<keyword evidence="4" id="KW-0970">Cilium biogenesis/degradation</keyword>
<keyword evidence="6" id="KW-0206">Cytoskeleton</keyword>
<comment type="subcellular location">
    <subcellularLocation>
        <location evidence="1">Cytoplasm</location>
        <location evidence="1">Cytoskeleton</location>
        <location evidence="1">Cilium basal body</location>
    </subcellularLocation>
    <subcellularLocation>
        <location evidence="2">Cytoplasm</location>
        <location evidence="2">Cytoskeleton</location>
        <location evidence="2">Microtubule organizing center</location>
        <location evidence="2">Centrosome</location>
    </subcellularLocation>
</comment>
<dbReference type="GO" id="GO:1905515">
    <property type="term" value="P:non-motile cilium assembly"/>
    <property type="evidence" value="ECO:0007669"/>
    <property type="project" value="TreeGrafter"/>
</dbReference>
<feature type="non-terminal residue" evidence="11">
    <location>
        <position position="1"/>
    </location>
</feature>
<evidence type="ECO:0000256" key="7">
    <source>
        <dbReference type="ARBA" id="ARBA00023273"/>
    </source>
</evidence>
<feature type="coiled-coil region" evidence="8">
    <location>
        <begin position="1000"/>
        <end position="1027"/>
    </location>
</feature>
<protein>
    <submittedName>
        <fullName evidence="11">CE290 protein</fullName>
    </submittedName>
</protein>
<dbReference type="EMBL" id="JAATIS010005064">
    <property type="protein sequence ID" value="KAG2460086.1"/>
    <property type="molecule type" value="Genomic_DNA"/>
</dbReference>
<evidence type="ECO:0000256" key="6">
    <source>
        <dbReference type="ARBA" id="ARBA00023212"/>
    </source>
</evidence>
<dbReference type="Proteomes" id="UP000886611">
    <property type="component" value="Unassembled WGS sequence"/>
</dbReference>
<feature type="coiled-coil region" evidence="8">
    <location>
        <begin position="869"/>
        <end position="959"/>
    </location>
</feature>
<name>A0A8X7X2H5_POLSE</name>
<feature type="signal peptide" evidence="9">
    <location>
        <begin position="1"/>
        <end position="16"/>
    </location>
</feature>
<feature type="coiled-coil region" evidence="8">
    <location>
        <begin position="321"/>
        <end position="394"/>
    </location>
</feature>
<evidence type="ECO:0000313" key="12">
    <source>
        <dbReference type="Proteomes" id="UP000886611"/>
    </source>
</evidence>
<feature type="coiled-coil region" evidence="8">
    <location>
        <begin position="429"/>
        <end position="494"/>
    </location>
</feature>
<evidence type="ECO:0000313" key="11">
    <source>
        <dbReference type="EMBL" id="KAG2460086.1"/>
    </source>
</evidence>
<evidence type="ECO:0000256" key="1">
    <source>
        <dbReference type="ARBA" id="ARBA00004120"/>
    </source>
</evidence>
<evidence type="ECO:0000259" key="10">
    <source>
        <dbReference type="Pfam" id="PF16574"/>
    </source>
</evidence>
<keyword evidence="12" id="KW-1185">Reference proteome</keyword>
<dbReference type="GO" id="GO:1905349">
    <property type="term" value="P:ciliary transition zone assembly"/>
    <property type="evidence" value="ECO:0007669"/>
    <property type="project" value="TreeGrafter"/>
</dbReference>
<feature type="chain" id="PRO_5036478478" evidence="9">
    <location>
        <begin position="17"/>
        <end position="1362"/>
    </location>
</feature>
<dbReference type="GO" id="GO:0035869">
    <property type="term" value="C:ciliary transition zone"/>
    <property type="evidence" value="ECO:0007669"/>
    <property type="project" value="TreeGrafter"/>
</dbReference>
<evidence type="ECO:0000256" key="5">
    <source>
        <dbReference type="ARBA" id="ARBA00023054"/>
    </source>
</evidence>
<evidence type="ECO:0000256" key="8">
    <source>
        <dbReference type="SAM" id="Coils"/>
    </source>
</evidence>
<organism evidence="11 12">
    <name type="scientific">Polypterus senegalus</name>
    <name type="common">Senegal bichir</name>
    <dbReference type="NCBI Taxonomy" id="55291"/>
    <lineage>
        <taxon>Eukaryota</taxon>
        <taxon>Metazoa</taxon>
        <taxon>Chordata</taxon>
        <taxon>Craniata</taxon>
        <taxon>Vertebrata</taxon>
        <taxon>Euteleostomi</taxon>
        <taxon>Actinopterygii</taxon>
        <taxon>Polypteriformes</taxon>
        <taxon>Polypteridae</taxon>
        <taxon>Polypterus</taxon>
    </lineage>
</organism>
<dbReference type="PANTHER" id="PTHR18879">
    <property type="entry name" value="CENTROSOMAL PROTEIN OF 290 KDA"/>
    <property type="match status" value="1"/>
</dbReference>
<accession>A0A8X7X2H5</accession>